<proteinExistence type="predicted"/>
<dbReference type="InterPro" id="IPR002763">
    <property type="entry name" value="DUF72"/>
</dbReference>
<dbReference type="SUPFAM" id="SSF117396">
    <property type="entry name" value="TM1631-like"/>
    <property type="match status" value="1"/>
</dbReference>
<gene>
    <name evidence="1" type="ORF">HDF25_000101</name>
</gene>
<organism evidence="1 2">
    <name type="scientific">Pedobacter cryoconitis</name>
    <dbReference type="NCBI Taxonomy" id="188932"/>
    <lineage>
        <taxon>Bacteria</taxon>
        <taxon>Pseudomonadati</taxon>
        <taxon>Bacteroidota</taxon>
        <taxon>Sphingobacteriia</taxon>
        <taxon>Sphingobacteriales</taxon>
        <taxon>Sphingobacteriaceae</taxon>
        <taxon>Pedobacter</taxon>
    </lineage>
</organism>
<dbReference type="RefSeq" id="WP_184621685.1">
    <property type="nucleotide sequence ID" value="NZ_JACHCC010000001.1"/>
</dbReference>
<evidence type="ECO:0000313" key="2">
    <source>
        <dbReference type="Proteomes" id="UP000521017"/>
    </source>
</evidence>
<evidence type="ECO:0000313" key="1">
    <source>
        <dbReference type="EMBL" id="MBB6497977.1"/>
    </source>
</evidence>
<dbReference type="EMBL" id="JACHCC010000001">
    <property type="protein sequence ID" value="MBB6497977.1"/>
    <property type="molecule type" value="Genomic_DNA"/>
</dbReference>
<dbReference type="PANTHER" id="PTHR30348">
    <property type="entry name" value="UNCHARACTERIZED PROTEIN YECE"/>
    <property type="match status" value="1"/>
</dbReference>
<comment type="caution">
    <text evidence="1">The sequence shown here is derived from an EMBL/GenBank/DDBJ whole genome shotgun (WGS) entry which is preliminary data.</text>
</comment>
<dbReference type="PANTHER" id="PTHR30348:SF4">
    <property type="entry name" value="DUF72 DOMAIN-CONTAINING PROTEIN"/>
    <property type="match status" value="1"/>
</dbReference>
<accession>A0A7X0IZZ1</accession>
<dbReference type="Proteomes" id="UP000521017">
    <property type="component" value="Unassembled WGS sequence"/>
</dbReference>
<dbReference type="Pfam" id="PF01904">
    <property type="entry name" value="DUF72"/>
    <property type="match status" value="1"/>
</dbReference>
<sequence>MIRIGCSGFHYKEWKGVFYPADLPSKDWFGYYCRHFNTIEINSSFYGLPTVKTMDNWYHTSSDDFLFTIKAPAKITHEAKFSDTEELISNFYQTIASGLKEKLGCVLFQLPPSFTYTADRLSLILKNLSQAFHNVVEFRHISWWNNDVFTEFKNKNVTFSGLSYPSALPDQVIQFTNPVYYRFHGKPVLYKSLYTAEEISKFASVIVPVNKQVFVYFNNTWGTAALTNAAQLIELLNGRTGFCNKTTFLRLNGN</sequence>
<reference evidence="1 2" key="1">
    <citation type="submission" date="2020-08" db="EMBL/GenBank/DDBJ databases">
        <title>Genomic Encyclopedia of Type Strains, Phase IV (KMG-V): Genome sequencing to study the core and pangenomes of soil and plant-associated prokaryotes.</title>
        <authorList>
            <person name="Whitman W."/>
        </authorList>
    </citation>
    <scope>NUCLEOTIDE SEQUENCE [LARGE SCALE GENOMIC DNA]</scope>
    <source>
        <strain evidence="1 2">M2T3</strain>
    </source>
</reference>
<name>A0A7X0IZZ1_9SPHI</name>
<dbReference type="AlphaFoldDB" id="A0A7X0IZZ1"/>
<dbReference type="Gene3D" id="3.20.20.410">
    <property type="entry name" value="Protein of unknown function UPF0759"/>
    <property type="match status" value="1"/>
</dbReference>
<protein>
    <submittedName>
        <fullName evidence="1">Uncharacterized protein YecE (DUF72 family)</fullName>
    </submittedName>
</protein>
<dbReference type="InterPro" id="IPR036520">
    <property type="entry name" value="UPF0759_sf"/>
</dbReference>